<dbReference type="InterPro" id="IPR033900">
    <property type="entry name" value="Gram_neg_porin_domain"/>
</dbReference>
<dbReference type="InterPro" id="IPR050298">
    <property type="entry name" value="Gram-neg_bact_OMP"/>
</dbReference>
<evidence type="ECO:0000313" key="6">
    <source>
        <dbReference type="EMBL" id="MDD1783092.1"/>
    </source>
</evidence>
<comment type="subcellular location">
    <subcellularLocation>
        <location evidence="1">Cell outer membrane</location>
        <topology evidence="1">Multi-pass membrane protein</topology>
    </subcellularLocation>
</comment>
<dbReference type="Pfam" id="PF13609">
    <property type="entry name" value="Porin_4"/>
    <property type="match status" value="1"/>
</dbReference>
<sequence>MNKLTTIAFLISSTISFGAQAVNIYKTADASLDIGGRVEPRFNISDANELNSSNSSSFDDISRARLYIDGKTKVTDSIHVFGYYNGEMFSGSSDIKNRYMYAGIGTPYGAFSYGIQDSAQVIVTNVTDIMETFGGNSADILNGNADEQENNFVYLTQLPMDLTLTLNYIKDDDKGNYTGGGSVFYTSPVGIQVGLGYISGEQGSVDADQYNFALAYTWEDLYIGALYVSGEIDSVDIEGYEIATQYTLGDFIFRYVYNYRDSDYKTAAKISDYAVNSNAIEGVYNITNNFVTYAGYEFNRLDGQANDNQLQAGIRYSF</sequence>
<protein>
    <submittedName>
        <fullName evidence="6">Porin</fullName>
    </submittedName>
</protein>
<evidence type="ECO:0000256" key="1">
    <source>
        <dbReference type="ARBA" id="ARBA00004571"/>
    </source>
</evidence>
<dbReference type="RefSeq" id="WP_274143722.1">
    <property type="nucleotide sequence ID" value="NZ_JAJUBB010000015.1"/>
</dbReference>
<evidence type="ECO:0000259" key="5">
    <source>
        <dbReference type="Pfam" id="PF13609"/>
    </source>
</evidence>
<feature type="chain" id="PRO_5046743484" evidence="4">
    <location>
        <begin position="22"/>
        <end position="318"/>
    </location>
</feature>
<dbReference type="PANTHER" id="PTHR34501:SF2">
    <property type="entry name" value="OUTER MEMBRANE PORIN F-RELATED"/>
    <property type="match status" value="1"/>
</dbReference>
<evidence type="ECO:0000256" key="2">
    <source>
        <dbReference type="ARBA" id="ARBA00022729"/>
    </source>
</evidence>
<dbReference type="PANTHER" id="PTHR34501">
    <property type="entry name" value="PROTEIN YDDL-RELATED"/>
    <property type="match status" value="1"/>
</dbReference>
<feature type="signal peptide" evidence="4">
    <location>
        <begin position="1"/>
        <end position="21"/>
    </location>
</feature>
<proteinExistence type="predicted"/>
<dbReference type="SUPFAM" id="SSF56935">
    <property type="entry name" value="Porins"/>
    <property type="match status" value="1"/>
</dbReference>
<dbReference type="Gene3D" id="2.40.160.10">
    <property type="entry name" value="Porin"/>
    <property type="match status" value="1"/>
</dbReference>
<gene>
    <name evidence="6" type="ORF">LRP49_18140</name>
</gene>
<dbReference type="InterPro" id="IPR023614">
    <property type="entry name" value="Porin_dom_sf"/>
</dbReference>
<reference evidence="6" key="1">
    <citation type="submission" date="2021-12" db="EMBL/GenBank/DDBJ databases">
        <title>Enterovibrio ZSDZ35 sp. nov. and Enterovibrio ZSDZ42 sp. nov., isolated from coastal seawater in Qingdao.</title>
        <authorList>
            <person name="Zhang P."/>
        </authorList>
    </citation>
    <scope>NUCLEOTIDE SEQUENCE</scope>
    <source>
        <strain evidence="6">ZSDZ35</strain>
    </source>
</reference>
<dbReference type="EMBL" id="JAJUBB010000015">
    <property type="protein sequence ID" value="MDD1783092.1"/>
    <property type="molecule type" value="Genomic_DNA"/>
</dbReference>
<name>A0ABT5QQ39_9GAMM</name>
<keyword evidence="3" id="KW-0472">Membrane</keyword>
<organism evidence="6 7">
    <name type="scientific">Enterovibrio qingdaonensis</name>
    <dbReference type="NCBI Taxonomy" id="2899818"/>
    <lineage>
        <taxon>Bacteria</taxon>
        <taxon>Pseudomonadati</taxon>
        <taxon>Pseudomonadota</taxon>
        <taxon>Gammaproteobacteria</taxon>
        <taxon>Vibrionales</taxon>
        <taxon>Vibrionaceae</taxon>
        <taxon>Enterovibrio</taxon>
    </lineage>
</organism>
<keyword evidence="7" id="KW-1185">Reference proteome</keyword>
<evidence type="ECO:0000256" key="3">
    <source>
        <dbReference type="ARBA" id="ARBA00023136"/>
    </source>
</evidence>
<accession>A0ABT5QQ39</accession>
<evidence type="ECO:0000256" key="4">
    <source>
        <dbReference type="SAM" id="SignalP"/>
    </source>
</evidence>
<comment type="caution">
    <text evidence="6">The sequence shown here is derived from an EMBL/GenBank/DDBJ whole genome shotgun (WGS) entry which is preliminary data.</text>
</comment>
<evidence type="ECO:0000313" key="7">
    <source>
        <dbReference type="Proteomes" id="UP001149821"/>
    </source>
</evidence>
<feature type="domain" description="Porin" evidence="5">
    <location>
        <begin position="23"/>
        <end position="303"/>
    </location>
</feature>
<dbReference type="Proteomes" id="UP001149821">
    <property type="component" value="Unassembled WGS sequence"/>
</dbReference>
<keyword evidence="2 4" id="KW-0732">Signal</keyword>